<evidence type="ECO:0000313" key="3">
    <source>
        <dbReference type="EMBL" id="CAF3619024.1"/>
    </source>
</evidence>
<feature type="chain" id="PRO_5032533130" evidence="2">
    <location>
        <begin position="23"/>
        <end position="520"/>
    </location>
</feature>
<feature type="coiled-coil region" evidence="1">
    <location>
        <begin position="341"/>
        <end position="420"/>
    </location>
</feature>
<proteinExistence type="predicted"/>
<keyword evidence="1" id="KW-0175">Coiled coil</keyword>
<dbReference type="EMBL" id="CAJOAZ010000334">
    <property type="protein sequence ID" value="CAF3619024.1"/>
    <property type="molecule type" value="Genomic_DNA"/>
</dbReference>
<feature type="signal peptide" evidence="2">
    <location>
        <begin position="1"/>
        <end position="22"/>
    </location>
</feature>
<dbReference type="Proteomes" id="UP000663844">
    <property type="component" value="Unassembled WGS sequence"/>
</dbReference>
<reference evidence="3" key="1">
    <citation type="submission" date="2021-02" db="EMBL/GenBank/DDBJ databases">
        <authorList>
            <person name="Nowell W R."/>
        </authorList>
    </citation>
    <scope>NUCLEOTIDE SEQUENCE</scope>
</reference>
<evidence type="ECO:0000256" key="1">
    <source>
        <dbReference type="SAM" id="Coils"/>
    </source>
</evidence>
<gene>
    <name evidence="3" type="ORF">OXD698_LOCUS7325</name>
</gene>
<comment type="caution">
    <text evidence="3">The sequence shown here is derived from an EMBL/GenBank/DDBJ whole genome shotgun (WGS) entry which is preliminary data.</text>
</comment>
<sequence>MEEKMFYKIILLILLFVTVSEAFFSVNISAIINRPIIHSNLTCMDTFNTTVVDCEYCVNRHYSNGTTSETRYDCIQLTNTYKTISQRCQGFSNTTDIGYGTCLPYPYELLNTSVLCICATDKCNTDLASCNKSVANQIQSNSVPSVLPSIIPTLSTPISCVDTLNQVNISTGSYYNCMQYGSSYVNLTKCHEYIVNNTVLCWYYGVETYSEPIPLTKDIYTLPTVDLIHTIYQYIRNNNYTYFSNESSSFFYISSRETSANATAMNTCICAQDSCNSNLTTCLTATKSIETQNNSTNATQTSTSLTQMNSPDDKTSLDILFSKLNIPLNCLDNSHIRQHYLEEYSAKYSKAKYLLSNARKKQRKIIISYYKEKEKQDNIDELQTIKQSLLEENEKIKRFKEALKDKLLIYQQRIQFLKDAEFWSAFEIQQLQNNTNELCQVNTENHPSLPDLPTANDSLDLLHGHEHSKYPDNFLDDSSLNNTDDHDDSKPNYHDSFLIKDHCCIDNILKPRKQSHMKVS</sequence>
<evidence type="ECO:0000313" key="4">
    <source>
        <dbReference type="Proteomes" id="UP000663844"/>
    </source>
</evidence>
<keyword evidence="2" id="KW-0732">Signal</keyword>
<accession>A0A818PHI1</accession>
<protein>
    <submittedName>
        <fullName evidence="3">Uncharacterized protein</fullName>
    </submittedName>
</protein>
<name>A0A818PHI1_9BILA</name>
<evidence type="ECO:0000256" key="2">
    <source>
        <dbReference type="SAM" id="SignalP"/>
    </source>
</evidence>
<dbReference type="AlphaFoldDB" id="A0A818PHI1"/>
<organism evidence="3 4">
    <name type="scientific">Adineta steineri</name>
    <dbReference type="NCBI Taxonomy" id="433720"/>
    <lineage>
        <taxon>Eukaryota</taxon>
        <taxon>Metazoa</taxon>
        <taxon>Spiralia</taxon>
        <taxon>Gnathifera</taxon>
        <taxon>Rotifera</taxon>
        <taxon>Eurotatoria</taxon>
        <taxon>Bdelloidea</taxon>
        <taxon>Adinetida</taxon>
        <taxon>Adinetidae</taxon>
        <taxon>Adineta</taxon>
    </lineage>
</organism>